<proteinExistence type="predicted"/>
<accession>A0ABW9W5T3</accession>
<reference evidence="1 2" key="1">
    <citation type="submission" date="2019-12" db="EMBL/GenBank/DDBJ databases">
        <title>Novel species isolated from a subtropical stream in China.</title>
        <authorList>
            <person name="Lu H."/>
        </authorList>
    </citation>
    <scope>NUCLEOTIDE SEQUENCE [LARGE SCALE GENOMIC DNA]</scope>
    <source>
        <strain evidence="1 2">CY42W</strain>
    </source>
</reference>
<evidence type="ECO:0000313" key="2">
    <source>
        <dbReference type="Proteomes" id="UP000642144"/>
    </source>
</evidence>
<dbReference type="RefSeq" id="WP_161056706.1">
    <property type="nucleotide sequence ID" value="NZ_WWCT01000019.1"/>
</dbReference>
<evidence type="ECO:0008006" key="3">
    <source>
        <dbReference type="Google" id="ProtNLM"/>
    </source>
</evidence>
<protein>
    <recommendedName>
        <fullName evidence="3">HEXXH motif domain-containing protein</fullName>
    </recommendedName>
</protein>
<keyword evidence="2" id="KW-1185">Reference proteome</keyword>
<sequence>MLFKKNDFEFYALPPWWPGIAEKLANDKWEFLCSLGITEKNYSTDFFLKALDYSNKETSHISAPLDDGAPCVTKMEFLADNSKRKLSENGLEFYTNEDFLRLKLEEVIFLAFEKIRIIPSLYESTKLLAKNIVLLKPQDNFSDTSYSSPKIPFTIFISIPRDRVENIEIRVAESIIHECMHLQLTLLEERMPLIIGDTERYFSPWKGERRNSSGILHALYVFSVILHWIKAFPSQDRDIEYINRRVKQILLEVSQIEEIKYSNDLTPLAQMIARYLLDYLPTDGAI</sequence>
<dbReference type="NCBIfam" id="TIGR04267">
    <property type="entry name" value="mod_HExxH"/>
    <property type="match status" value="1"/>
</dbReference>
<comment type="caution">
    <text evidence="1">The sequence shown here is derived from an EMBL/GenBank/DDBJ whole genome shotgun (WGS) entry which is preliminary data.</text>
</comment>
<organism evidence="1 2">
    <name type="scientific">Duganella levis</name>
    <dbReference type="NCBI Taxonomy" id="2692169"/>
    <lineage>
        <taxon>Bacteria</taxon>
        <taxon>Pseudomonadati</taxon>
        <taxon>Pseudomonadota</taxon>
        <taxon>Betaproteobacteria</taxon>
        <taxon>Burkholderiales</taxon>
        <taxon>Oxalobacteraceae</taxon>
        <taxon>Telluria group</taxon>
        <taxon>Duganella</taxon>
    </lineage>
</organism>
<dbReference type="Proteomes" id="UP000642144">
    <property type="component" value="Unassembled WGS sequence"/>
</dbReference>
<dbReference type="InterPro" id="IPR026337">
    <property type="entry name" value="AKG_HExxH"/>
</dbReference>
<gene>
    <name evidence="1" type="ORF">GTP69_21180</name>
</gene>
<name>A0ABW9W5T3_9BURK</name>
<evidence type="ECO:0000313" key="1">
    <source>
        <dbReference type="EMBL" id="MYN28920.1"/>
    </source>
</evidence>
<dbReference type="EMBL" id="WWCT01000019">
    <property type="protein sequence ID" value="MYN28920.1"/>
    <property type="molecule type" value="Genomic_DNA"/>
</dbReference>